<evidence type="ECO:0000313" key="1">
    <source>
        <dbReference type="EMBL" id="CDM03689.1"/>
    </source>
</evidence>
<dbReference type="Proteomes" id="UP000019380">
    <property type="component" value="Unassembled WGS sequence"/>
</dbReference>
<name>W6P1W8_9BACE</name>
<sequence>MKNKYLFLDFDGILNSNKNYRTLQMLGIPTRDECGTIFDPQYVEYLRDIIDIFAGICYLQKCSVNSIIVKVSVT</sequence>
<gene>
    <name evidence="1" type="ORF">BN890_12560</name>
</gene>
<reference evidence="1 2" key="1">
    <citation type="submission" date="2013-12" db="EMBL/GenBank/DDBJ databases">
        <title>Improved hybrid genome assemblies of Bacteroides xylanisolvens SD CC 1b and Bacteroides xylanisolvens SD CC 2a using Illumina and 454 Sequencing.</title>
        <authorList>
            <person name="Ramaraj T."/>
            <person name="Sundararajan A."/>
            <person name="Mudge J."/>
            <person name="Schilkey F.D."/>
            <person name="Delvecchio V."/>
            <person name="Donlon M."/>
            <person name="Ziemer C."/>
        </authorList>
    </citation>
    <scope>NUCLEOTIDE SEQUENCE [LARGE SCALE GENOMIC DNA]</scope>
</reference>
<dbReference type="EMBL" id="CBXG010000016">
    <property type="protein sequence ID" value="CDM03689.1"/>
    <property type="molecule type" value="Genomic_DNA"/>
</dbReference>
<evidence type="ECO:0000313" key="2">
    <source>
        <dbReference type="Proteomes" id="UP000019380"/>
    </source>
</evidence>
<organism evidence="1 2">
    <name type="scientific">Bacteroides xylanisolvens SD CC 1b</name>
    <dbReference type="NCBI Taxonomy" id="702447"/>
    <lineage>
        <taxon>Bacteria</taxon>
        <taxon>Pseudomonadati</taxon>
        <taxon>Bacteroidota</taxon>
        <taxon>Bacteroidia</taxon>
        <taxon>Bacteroidales</taxon>
        <taxon>Bacteroidaceae</taxon>
        <taxon>Bacteroides</taxon>
    </lineage>
</organism>
<dbReference type="AlphaFoldDB" id="W6P1W8"/>
<protein>
    <submittedName>
        <fullName evidence="1">Uncharacterized protein</fullName>
    </submittedName>
</protein>
<proteinExistence type="predicted"/>
<accession>W6P1W8</accession>
<comment type="caution">
    <text evidence="1">The sequence shown here is derived from an EMBL/GenBank/DDBJ whole genome shotgun (WGS) entry which is preliminary data.</text>
</comment>